<keyword evidence="10" id="KW-1185">Reference proteome</keyword>
<evidence type="ECO:0000313" key="10">
    <source>
        <dbReference type="Proteomes" id="UP000261704"/>
    </source>
</evidence>
<keyword evidence="3" id="KW-0479">Metal-binding</keyword>
<dbReference type="SUPFAM" id="SSF56672">
    <property type="entry name" value="DNA/RNA polymerases"/>
    <property type="match status" value="1"/>
</dbReference>
<dbReference type="GO" id="GO:0051607">
    <property type="term" value="P:defense response to virus"/>
    <property type="evidence" value="ECO:0007669"/>
    <property type="project" value="UniProtKB-KW"/>
</dbReference>
<organism evidence="9 10">
    <name type="scientific">Profundibacter amoris</name>
    <dbReference type="NCBI Taxonomy" id="2171755"/>
    <lineage>
        <taxon>Bacteria</taxon>
        <taxon>Pseudomonadati</taxon>
        <taxon>Pseudomonadota</taxon>
        <taxon>Alphaproteobacteria</taxon>
        <taxon>Rhodobacterales</taxon>
        <taxon>Paracoccaceae</taxon>
        <taxon>Profundibacter</taxon>
    </lineage>
</organism>
<sequence length="312" mass="35207">MLKETTINTYSLRDSPFFRLRSRKKLAQLLRVSPKTLSEISQREDLYSRYWKSKKGDVWLKSPPDEVDADKYRPIDIPVHRLKSLQARIAKLLSRITPPEWLFSPVKGRSYVDNAAYHKGAKAYWLLDIENFFPSCSGNNVVHFFSSKLECSPDVTAILVHITTILDTDTDRVGLPQGAPCSPILAYFSNLDMWAEIESIVKRASLKHGVYADDITISGGMVPKAAIWEIKKAIHKHGHKIKAAKEVSLIHAPADITGVIVAEGKTKLPNRQWKKLNELRAARSVAKGSKLKQRLDNQISGRIAQKNQVEQS</sequence>
<evidence type="ECO:0000259" key="8">
    <source>
        <dbReference type="Pfam" id="PF00078"/>
    </source>
</evidence>
<evidence type="ECO:0000256" key="6">
    <source>
        <dbReference type="ARBA" id="ARBA00023118"/>
    </source>
</evidence>
<dbReference type="GO" id="GO:0003723">
    <property type="term" value="F:RNA binding"/>
    <property type="evidence" value="ECO:0007669"/>
    <property type="project" value="InterPro"/>
</dbReference>
<evidence type="ECO:0000256" key="4">
    <source>
        <dbReference type="ARBA" id="ARBA00022842"/>
    </source>
</evidence>
<accession>A0A347UDH7</accession>
<evidence type="ECO:0000256" key="2">
    <source>
        <dbReference type="ARBA" id="ARBA00022695"/>
    </source>
</evidence>
<name>A0A347UDH7_9RHOB</name>
<dbReference type="Proteomes" id="UP000261704">
    <property type="component" value="Chromosome"/>
</dbReference>
<keyword evidence="2" id="KW-0548">Nucleotidyltransferase</keyword>
<dbReference type="RefSeq" id="WP_118941563.1">
    <property type="nucleotide sequence ID" value="NZ_CP032125.1"/>
</dbReference>
<keyword evidence="4" id="KW-0460">Magnesium</keyword>
<evidence type="ECO:0000256" key="3">
    <source>
        <dbReference type="ARBA" id="ARBA00022723"/>
    </source>
</evidence>
<gene>
    <name evidence="9" type="ORF">BAR1_02565</name>
</gene>
<dbReference type="CDD" id="cd03487">
    <property type="entry name" value="RT_Bac_retron_II"/>
    <property type="match status" value="1"/>
</dbReference>
<dbReference type="GO" id="GO:0003964">
    <property type="term" value="F:RNA-directed DNA polymerase activity"/>
    <property type="evidence" value="ECO:0007669"/>
    <property type="project" value="UniProtKB-KW"/>
</dbReference>
<dbReference type="AlphaFoldDB" id="A0A347UDH7"/>
<evidence type="ECO:0000256" key="1">
    <source>
        <dbReference type="ARBA" id="ARBA00022679"/>
    </source>
</evidence>
<feature type="domain" description="Reverse transcriptase" evidence="8">
    <location>
        <begin position="69"/>
        <end position="248"/>
    </location>
</feature>
<dbReference type="KEGG" id="pamo:BAR1_02565"/>
<reference evidence="9 10" key="1">
    <citation type="submission" date="2018-09" db="EMBL/GenBank/DDBJ databases">
        <title>Profundibacter amoris BAR1 gen. nov., sp. nov., a new member of the Roseobacter clade isolated at Lokis Castle Vent Field on the Arctic Mid-Oceanic Ridge.</title>
        <authorList>
            <person name="Le Moine Bauer S."/>
            <person name="Sjoeberg A.G."/>
            <person name="L'Haridon S."/>
            <person name="Stokke R."/>
            <person name="Roalkvam I."/>
            <person name="Steen I.H."/>
            <person name="Dahle H."/>
        </authorList>
    </citation>
    <scope>NUCLEOTIDE SEQUENCE [LARGE SCALE GENOMIC DNA]</scope>
    <source>
        <strain evidence="9 10">BAR1</strain>
    </source>
</reference>
<dbReference type="InterPro" id="IPR000123">
    <property type="entry name" value="Reverse_transcriptase_msDNA"/>
</dbReference>
<keyword evidence="5 9" id="KW-0695">RNA-directed DNA polymerase</keyword>
<dbReference type="Pfam" id="PF00078">
    <property type="entry name" value="RVT_1"/>
    <property type="match status" value="1"/>
</dbReference>
<keyword evidence="1" id="KW-0808">Transferase</keyword>
<evidence type="ECO:0000256" key="7">
    <source>
        <dbReference type="ARBA" id="ARBA00034120"/>
    </source>
</evidence>
<keyword evidence="6" id="KW-0051">Antiviral defense</keyword>
<dbReference type="InterPro" id="IPR000477">
    <property type="entry name" value="RT_dom"/>
</dbReference>
<dbReference type="InterPro" id="IPR043502">
    <property type="entry name" value="DNA/RNA_pol_sf"/>
</dbReference>
<dbReference type="OrthoDB" id="7055795at2"/>
<dbReference type="EMBL" id="CP032125">
    <property type="protein sequence ID" value="AXX96905.1"/>
    <property type="molecule type" value="Genomic_DNA"/>
</dbReference>
<evidence type="ECO:0000256" key="5">
    <source>
        <dbReference type="ARBA" id="ARBA00022918"/>
    </source>
</evidence>
<dbReference type="GO" id="GO:0046872">
    <property type="term" value="F:metal ion binding"/>
    <property type="evidence" value="ECO:0007669"/>
    <property type="project" value="UniProtKB-KW"/>
</dbReference>
<evidence type="ECO:0000313" key="9">
    <source>
        <dbReference type="EMBL" id="AXX96905.1"/>
    </source>
</evidence>
<dbReference type="PRINTS" id="PR00866">
    <property type="entry name" value="RNADNAPOLMS"/>
</dbReference>
<comment type="similarity">
    <text evidence="7">Belongs to the bacterial reverse transcriptase family.</text>
</comment>
<proteinExistence type="inferred from homology"/>
<protein>
    <submittedName>
        <fullName evidence="9">RNA-directed DNA polymerase</fullName>
    </submittedName>
</protein>